<dbReference type="AlphaFoldDB" id="A0AAU6WC78"/>
<dbReference type="GO" id="GO:0016747">
    <property type="term" value="F:acyltransferase activity, transferring groups other than amino-acyl groups"/>
    <property type="evidence" value="ECO:0007669"/>
    <property type="project" value="InterPro"/>
</dbReference>
<evidence type="ECO:0000313" key="2">
    <source>
        <dbReference type="EMBL" id="XAO44851.1"/>
    </source>
</evidence>
<organism evidence="2 3">
    <name type="scientific">Glutamicibacter ectropisis</name>
    <dbReference type="NCBI Taxonomy" id="3046593"/>
    <lineage>
        <taxon>Bacteria</taxon>
        <taxon>Bacillati</taxon>
        <taxon>Actinomycetota</taxon>
        <taxon>Actinomycetes</taxon>
        <taxon>Micrococcales</taxon>
        <taxon>Micrococcaceae</taxon>
        <taxon>Glutamicibacter</taxon>
    </lineage>
</organism>
<evidence type="ECO:0000259" key="1">
    <source>
        <dbReference type="PROSITE" id="PS51186"/>
    </source>
</evidence>
<sequence>MTAKEFMAHREASLPDEVARLIASVPEWFAQPESNEEYIQSARSMETWAVRDSGNHVLGVGLIDRHYPWAVEIHLLVVERSQHGKGVGSELISAIERAALAEGVKLMQVKTLGPSHPDTGYEKTRKFYEKVGFLAMEETELWGEGTPCLIMVKALSE</sequence>
<dbReference type="SUPFAM" id="SSF55729">
    <property type="entry name" value="Acyl-CoA N-acyltransferases (Nat)"/>
    <property type="match status" value="1"/>
</dbReference>
<keyword evidence="3" id="KW-1185">Reference proteome</keyword>
<dbReference type="EMBL" id="CP125942">
    <property type="protein sequence ID" value="XAO44851.1"/>
    <property type="molecule type" value="Genomic_DNA"/>
</dbReference>
<feature type="domain" description="N-acetyltransferase" evidence="1">
    <location>
        <begin position="7"/>
        <end position="156"/>
    </location>
</feature>
<proteinExistence type="predicted"/>
<dbReference type="PROSITE" id="PS51186">
    <property type="entry name" value="GNAT"/>
    <property type="match status" value="1"/>
</dbReference>
<gene>
    <name evidence="2" type="ORF">QMQ05_10830</name>
</gene>
<dbReference type="InterPro" id="IPR000182">
    <property type="entry name" value="GNAT_dom"/>
</dbReference>
<accession>A0AAU6WC78</accession>
<evidence type="ECO:0000313" key="3">
    <source>
        <dbReference type="Proteomes" id="UP001486888"/>
    </source>
</evidence>
<dbReference type="Pfam" id="PF00583">
    <property type="entry name" value="Acetyltransf_1"/>
    <property type="match status" value="1"/>
</dbReference>
<dbReference type="CDD" id="cd04301">
    <property type="entry name" value="NAT_SF"/>
    <property type="match status" value="1"/>
</dbReference>
<protein>
    <submittedName>
        <fullName evidence="2">GNAT family N-acetyltransferase</fullName>
    </submittedName>
</protein>
<dbReference type="Gene3D" id="3.40.630.30">
    <property type="match status" value="1"/>
</dbReference>
<reference evidence="2 3" key="1">
    <citation type="submission" date="2023-05" db="EMBL/GenBank/DDBJ databases">
        <title>Glutamicibacter sp. B1, complete genome.</title>
        <authorList>
            <person name="Long Y.H."/>
            <person name="Fang T."/>
            <person name="Li X.Y."/>
        </authorList>
    </citation>
    <scope>NUCLEOTIDE SEQUENCE [LARGE SCALE GENOMIC DNA]</scope>
    <source>
        <strain evidence="2 3">B1</strain>
    </source>
</reference>
<dbReference type="RefSeq" id="WP_345469955.1">
    <property type="nucleotide sequence ID" value="NZ_CP125942.1"/>
</dbReference>
<dbReference type="Proteomes" id="UP001486888">
    <property type="component" value="Chromosome"/>
</dbReference>
<name>A0AAU6WC78_9MICC</name>
<dbReference type="KEGG" id="gey:QMQ05_10830"/>
<dbReference type="InterPro" id="IPR016181">
    <property type="entry name" value="Acyl_CoA_acyltransferase"/>
</dbReference>